<dbReference type="AlphaFoldDB" id="A0ABD1QX79"/>
<comment type="caution">
    <text evidence="2">The sequence shown here is derived from an EMBL/GenBank/DDBJ whole genome shotgun (WGS) entry which is preliminary data.</text>
</comment>
<gene>
    <name evidence="2" type="ORF">Adt_33729</name>
</gene>
<evidence type="ECO:0000313" key="2">
    <source>
        <dbReference type="EMBL" id="KAL2480763.1"/>
    </source>
</evidence>
<reference evidence="3" key="1">
    <citation type="submission" date="2024-07" db="EMBL/GenBank/DDBJ databases">
        <title>Two chromosome-level genome assemblies of Korean endemic species Abeliophyllum distichum and Forsythia ovata (Oleaceae).</title>
        <authorList>
            <person name="Jang H."/>
        </authorList>
    </citation>
    <scope>NUCLEOTIDE SEQUENCE [LARGE SCALE GENOMIC DNA]</scope>
</reference>
<evidence type="ECO:0000256" key="1">
    <source>
        <dbReference type="SAM" id="MobiDB-lite"/>
    </source>
</evidence>
<protein>
    <submittedName>
        <fullName evidence="2">Uncharacterized protein</fullName>
    </submittedName>
</protein>
<dbReference type="Proteomes" id="UP001604336">
    <property type="component" value="Unassembled WGS sequence"/>
</dbReference>
<sequence length="175" mass="20348">MVAAREKPKEFLARRSRIIEALLIPSPQDDNIDHDCELSSSSNSSRANPVDQDLDDQYEELIDHDRVMLESLSPTNLGAKDCVIIQSEVFDEENKDKGKKLHRKIEVEVENRKLDKRRRNKGWGLDEVKFEATKRKFKETSVGIEAKKRRIQIVDFKDVPQPKLNDLKKSSFRRC</sequence>
<proteinExistence type="predicted"/>
<name>A0ABD1QX79_9LAMI</name>
<dbReference type="EMBL" id="JBFOLK010000010">
    <property type="protein sequence ID" value="KAL2480763.1"/>
    <property type="molecule type" value="Genomic_DNA"/>
</dbReference>
<organism evidence="2 3">
    <name type="scientific">Abeliophyllum distichum</name>
    <dbReference type="NCBI Taxonomy" id="126358"/>
    <lineage>
        <taxon>Eukaryota</taxon>
        <taxon>Viridiplantae</taxon>
        <taxon>Streptophyta</taxon>
        <taxon>Embryophyta</taxon>
        <taxon>Tracheophyta</taxon>
        <taxon>Spermatophyta</taxon>
        <taxon>Magnoliopsida</taxon>
        <taxon>eudicotyledons</taxon>
        <taxon>Gunneridae</taxon>
        <taxon>Pentapetalae</taxon>
        <taxon>asterids</taxon>
        <taxon>lamiids</taxon>
        <taxon>Lamiales</taxon>
        <taxon>Oleaceae</taxon>
        <taxon>Forsythieae</taxon>
        <taxon>Abeliophyllum</taxon>
    </lineage>
</organism>
<accession>A0ABD1QX79</accession>
<evidence type="ECO:0000313" key="3">
    <source>
        <dbReference type="Proteomes" id="UP001604336"/>
    </source>
</evidence>
<keyword evidence="3" id="KW-1185">Reference proteome</keyword>
<feature type="region of interest" description="Disordered" evidence="1">
    <location>
        <begin position="27"/>
        <end position="52"/>
    </location>
</feature>